<evidence type="ECO:0008006" key="4">
    <source>
        <dbReference type="Google" id="ProtNLM"/>
    </source>
</evidence>
<dbReference type="EMBL" id="CP120371">
    <property type="protein sequence ID" value="WEX82136.1"/>
    <property type="molecule type" value="Genomic_DNA"/>
</dbReference>
<feature type="transmembrane region" description="Helical" evidence="1">
    <location>
        <begin position="21"/>
        <end position="42"/>
    </location>
</feature>
<gene>
    <name evidence="2" type="ORF">PYH38_004372</name>
</gene>
<evidence type="ECO:0000313" key="2">
    <source>
        <dbReference type="EMBL" id="WEX82136.1"/>
    </source>
</evidence>
<organism evidence="2 3">
    <name type="scientific">Sinorhizobium numidicum</name>
    <dbReference type="NCBI Taxonomy" id="680248"/>
    <lineage>
        <taxon>Bacteria</taxon>
        <taxon>Pseudomonadati</taxon>
        <taxon>Pseudomonadota</taxon>
        <taxon>Alphaproteobacteria</taxon>
        <taxon>Hyphomicrobiales</taxon>
        <taxon>Rhizobiaceae</taxon>
        <taxon>Sinorhizobium/Ensifer group</taxon>
        <taxon>Sinorhizobium</taxon>
    </lineage>
</organism>
<protein>
    <recommendedName>
        <fullName evidence="4">Transmembrane anchored protein</fullName>
    </recommendedName>
</protein>
<name>A0ABY8CYX3_9HYPH</name>
<evidence type="ECO:0000256" key="1">
    <source>
        <dbReference type="SAM" id="Phobius"/>
    </source>
</evidence>
<keyword evidence="1" id="KW-0812">Transmembrane</keyword>
<dbReference type="RefSeq" id="WP_280732874.1">
    <property type="nucleotide sequence ID" value="NZ_CP120368.1"/>
</dbReference>
<accession>A0ABY8CYX3</accession>
<evidence type="ECO:0000313" key="3">
    <source>
        <dbReference type="Proteomes" id="UP001235547"/>
    </source>
</evidence>
<sequence>MNTTLNGGPEAELVPLLSQRFAYKAIAVVALLATLAVVVSLAGRWLGENLALAGHTSSRQTYDIFIGQDHLRLPANVIRFENQRATSITGRVDLYLTWPALEGYSDKTRHLFADVSLPEKLIFLQIAQNTMSRDMTGRLEPIYRHIFEDVARDGPAGLVKHAVRPNSGYAGEVFFTGDRAGRPPYVVRCLLPKSIEASTSADCQRDVHVGKDLTVLYRFSSKLLAQWREIDNSVETFVRKRLVP</sequence>
<reference evidence="2 3" key="1">
    <citation type="submission" date="2023-03" db="EMBL/GenBank/DDBJ databases">
        <authorList>
            <person name="Kaur S."/>
            <person name="Espinosa-Saiz D."/>
            <person name="Velazquez E."/>
            <person name="Menendez E."/>
            <person name="diCenzo G.C."/>
        </authorList>
    </citation>
    <scope>NUCLEOTIDE SEQUENCE [LARGE SCALE GENOMIC DNA]</scope>
    <source>
        <strain evidence="2 3">LMG 27395</strain>
    </source>
</reference>
<keyword evidence="1" id="KW-1133">Transmembrane helix</keyword>
<dbReference type="Proteomes" id="UP001235547">
    <property type="component" value="Chromosome 1"/>
</dbReference>
<keyword evidence="3" id="KW-1185">Reference proteome</keyword>
<proteinExistence type="predicted"/>
<keyword evidence="1" id="KW-0472">Membrane</keyword>